<sequence length="230" mass="26049">MNYQDVGMCDTMVLIVNSRLDRQVFTVAGRDARLSRDVLQTAFQRNIAHFRAGSYITGLEGMIKYIASAYNSAHIMQVPSPSISDSNAIESVQPFAPPAFITNGIRHKPESKPEKFSFENVPEEDRLWVELLIKAVGRCGNDPSKISTNLRAVVEEAMKISLQLLSDNRYNKIEEQSQDFNAGMNARDKAWQNASTSFINDLYSKYENQFPRRFDQCPEIAEEKSPSLLM</sequence>
<keyword evidence="1" id="KW-1185">Reference proteome</keyword>
<evidence type="ECO:0000313" key="2">
    <source>
        <dbReference type="WBParaSite" id="ACRNAN_scaffold2019.g25788.t1"/>
    </source>
</evidence>
<organism evidence="1 2">
    <name type="scientific">Acrobeloides nanus</name>
    <dbReference type="NCBI Taxonomy" id="290746"/>
    <lineage>
        <taxon>Eukaryota</taxon>
        <taxon>Metazoa</taxon>
        <taxon>Ecdysozoa</taxon>
        <taxon>Nematoda</taxon>
        <taxon>Chromadorea</taxon>
        <taxon>Rhabditida</taxon>
        <taxon>Tylenchina</taxon>
        <taxon>Cephalobomorpha</taxon>
        <taxon>Cephaloboidea</taxon>
        <taxon>Cephalobidae</taxon>
        <taxon>Acrobeloides</taxon>
    </lineage>
</organism>
<protein>
    <submittedName>
        <fullName evidence="2">Uncharacterized protein</fullName>
    </submittedName>
</protein>
<dbReference type="Proteomes" id="UP000887540">
    <property type="component" value="Unplaced"/>
</dbReference>
<dbReference type="WBParaSite" id="ACRNAN_scaffold2019.g25788.t1">
    <property type="protein sequence ID" value="ACRNAN_scaffold2019.g25788.t1"/>
    <property type="gene ID" value="ACRNAN_scaffold2019.g25788"/>
</dbReference>
<proteinExistence type="predicted"/>
<accession>A0A914D9K0</accession>
<dbReference type="AlphaFoldDB" id="A0A914D9K0"/>
<name>A0A914D9K0_9BILA</name>
<evidence type="ECO:0000313" key="1">
    <source>
        <dbReference type="Proteomes" id="UP000887540"/>
    </source>
</evidence>
<reference evidence="2" key="1">
    <citation type="submission" date="2022-11" db="UniProtKB">
        <authorList>
            <consortium name="WormBaseParasite"/>
        </authorList>
    </citation>
    <scope>IDENTIFICATION</scope>
</reference>